<keyword evidence="1" id="KW-0472">Membrane</keyword>
<sequence>MSVITAKTPATTDATRETKAALNNHQAASAMAFLLSIVYFFAFALIFRHK</sequence>
<feature type="transmembrane region" description="Helical" evidence="1">
    <location>
        <begin position="27"/>
        <end position="47"/>
    </location>
</feature>
<gene>
    <name evidence="2" type="ORF">K2F26_22120</name>
</gene>
<evidence type="ECO:0000256" key="1">
    <source>
        <dbReference type="SAM" id="Phobius"/>
    </source>
</evidence>
<evidence type="ECO:0000313" key="3">
    <source>
        <dbReference type="Proteomes" id="UP000826540"/>
    </source>
</evidence>
<keyword evidence="1" id="KW-0812">Transmembrane</keyword>
<proteinExistence type="predicted"/>
<dbReference type="EMBL" id="CP080598">
    <property type="protein sequence ID" value="QYX31470.1"/>
    <property type="molecule type" value="Genomic_DNA"/>
</dbReference>
<accession>A0ABX8WYF1</accession>
<dbReference type="RefSeq" id="WP_220609508.1">
    <property type="nucleotide sequence ID" value="NZ_CP080598.1"/>
</dbReference>
<dbReference type="Proteomes" id="UP000826540">
    <property type="component" value="Chromosome"/>
</dbReference>
<name>A0ABX8WYF1_9CYAN</name>
<keyword evidence="1" id="KW-1133">Transmembrane helix</keyword>
<organism evidence="2 3">
    <name type="scientific">Sphaerospermopsis torques-reginae ITEP-024</name>
    <dbReference type="NCBI Taxonomy" id="984208"/>
    <lineage>
        <taxon>Bacteria</taxon>
        <taxon>Bacillati</taxon>
        <taxon>Cyanobacteriota</taxon>
        <taxon>Cyanophyceae</taxon>
        <taxon>Nostocales</taxon>
        <taxon>Aphanizomenonaceae</taxon>
        <taxon>Sphaerospermopsis</taxon>
        <taxon>Sphaerospermopsis torques-reginae</taxon>
    </lineage>
</organism>
<reference evidence="2 3" key="1">
    <citation type="journal article" date="2022" name="J. Am. Chem. Soc.">
        <title>Biosynthesis of Guanitoxin Enables Global Environmental Detection in Freshwater Cyanobacteria.</title>
        <authorList>
            <person name="Lima S.T."/>
            <person name="Fallon T.R."/>
            <person name="Cordoza J.L."/>
            <person name="Chekan J.R."/>
            <person name="Delbaje E."/>
            <person name="Hopiavuori A.R."/>
            <person name="Alvarenga D.O."/>
            <person name="Wood S.M."/>
            <person name="Luhavaya H."/>
            <person name="Baumgartner J.T."/>
            <person name="Dorr F.A."/>
            <person name="Etchegaray A."/>
            <person name="Pinto E."/>
            <person name="McKinnie S.M.K."/>
            <person name="Fiore M.F."/>
            <person name="Moore B.S."/>
        </authorList>
    </citation>
    <scope>NUCLEOTIDE SEQUENCE [LARGE SCALE GENOMIC DNA]</scope>
    <source>
        <strain evidence="2 3">ITEP-024</strain>
    </source>
</reference>
<keyword evidence="3" id="KW-1185">Reference proteome</keyword>
<protein>
    <submittedName>
        <fullName evidence="2">Uncharacterized protein</fullName>
    </submittedName>
</protein>
<evidence type="ECO:0000313" key="2">
    <source>
        <dbReference type="EMBL" id="QYX31470.1"/>
    </source>
</evidence>